<protein>
    <submittedName>
        <fullName evidence="2">Cupin domain-containing protein</fullName>
    </submittedName>
</protein>
<evidence type="ECO:0000259" key="1">
    <source>
        <dbReference type="Pfam" id="PF07883"/>
    </source>
</evidence>
<dbReference type="InterPro" id="IPR014710">
    <property type="entry name" value="RmlC-like_jellyroll"/>
</dbReference>
<feature type="domain" description="Cupin type-2" evidence="1">
    <location>
        <begin position="54"/>
        <end position="121"/>
    </location>
</feature>
<comment type="caution">
    <text evidence="2">The sequence shown here is derived from an EMBL/GenBank/DDBJ whole genome shotgun (WGS) entry which is preliminary data.</text>
</comment>
<accession>A0ABT1XA89</accession>
<dbReference type="PANTHER" id="PTHR43346">
    <property type="entry name" value="LIGAND BINDING DOMAIN PROTEIN, PUTATIVE (AFU_ORTHOLOGUE AFUA_6G14370)-RELATED"/>
    <property type="match status" value="1"/>
</dbReference>
<name>A0ABT1XA89_9PROT</name>
<dbReference type="RefSeq" id="WP_257718274.1">
    <property type="nucleotide sequence ID" value="NZ_JANJOU010000022.1"/>
</dbReference>
<reference evidence="2 3" key="1">
    <citation type="submission" date="2022-06" db="EMBL/GenBank/DDBJ databases">
        <title>Roseomonas CN29.</title>
        <authorList>
            <person name="Cheng Y."/>
            <person name="He X."/>
        </authorList>
    </citation>
    <scope>NUCLEOTIDE SEQUENCE [LARGE SCALE GENOMIC DNA]</scope>
    <source>
        <strain evidence="2 3">CN29</strain>
    </source>
</reference>
<dbReference type="InterPro" id="IPR011051">
    <property type="entry name" value="RmlC_Cupin_sf"/>
</dbReference>
<dbReference type="Gene3D" id="2.60.120.10">
    <property type="entry name" value="Jelly Rolls"/>
    <property type="match status" value="1"/>
</dbReference>
<proteinExistence type="predicted"/>
<dbReference type="Proteomes" id="UP001524642">
    <property type="component" value="Unassembled WGS sequence"/>
</dbReference>
<evidence type="ECO:0000313" key="2">
    <source>
        <dbReference type="EMBL" id="MCR0984624.1"/>
    </source>
</evidence>
<keyword evidence="3" id="KW-1185">Reference proteome</keyword>
<dbReference type="InterPro" id="IPR013096">
    <property type="entry name" value="Cupin_2"/>
</dbReference>
<sequence>MPEAPIPVAGARRFFLRAEDVTPYSPANHTGTSNRRVIAPETVGSTQMEVLIGTIERGNGALPHAHPTLEQTCYFMEGRARVEVGGETRDVGPGDFCFFPIGVEHVVTVTSEEPLKLMVIYAPPYGEDPAKVTRRAGGHG</sequence>
<evidence type="ECO:0000313" key="3">
    <source>
        <dbReference type="Proteomes" id="UP001524642"/>
    </source>
</evidence>
<gene>
    <name evidence="2" type="ORF">NRP21_21430</name>
</gene>
<dbReference type="EMBL" id="JANJOU010000022">
    <property type="protein sequence ID" value="MCR0984624.1"/>
    <property type="molecule type" value="Genomic_DNA"/>
</dbReference>
<dbReference type="PANTHER" id="PTHR43346:SF1">
    <property type="entry name" value="QUERCETIN 2,3-DIOXYGENASE-RELATED"/>
    <property type="match status" value="1"/>
</dbReference>
<dbReference type="Pfam" id="PF07883">
    <property type="entry name" value="Cupin_2"/>
    <property type="match status" value="1"/>
</dbReference>
<dbReference type="InterPro" id="IPR052538">
    <property type="entry name" value="Flavonoid_dioxygenase-like"/>
</dbReference>
<organism evidence="2 3">
    <name type="scientific">Roseomonas populi</name>
    <dbReference type="NCBI Taxonomy" id="3121582"/>
    <lineage>
        <taxon>Bacteria</taxon>
        <taxon>Pseudomonadati</taxon>
        <taxon>Pseudomonadota</taxon>
        <taxon>Alphaproteobacteria</taxon>
        <taxon>Acetobacterales</taxon>
        <taxon>Roseomonadaceae</taxon>
        <taxon>Roseomonas</taxon>
    </lineage>
</organism>
<dbReference type="SUPFAM" id="SSF51182">
    <property type="entry name" value="RmlC-like cupins"/>
    <property type="match status" value="1"/>
</dbReference>